<evidence type="ECO:0000313" key="2">
    <source>
        <dbReference type="EMBL" id="NZA04707.1"/>
    </source>
</evidence>
<dbReference type="PANTHER" id="PTHR46825">
    <property type="entry name" value="D-ALANYL-D-ALANINE-CARBOXYPEPTIDASE/ENDOPEPTIDASE AMPH"/>
    <property type="match status" value="1"/>
</dbReference>
<dbReference type="AlphaFoldDB" id="A0A508YUV3"/>
<proteinExistence type="predicted"/>
<dbReference type="Proteomes" id="UP000552935">
    <property type="component" value="Unassembled WGS sequence"/>
</dbReference>
<sequence length="337" mass="38099">MHNLQGYQLINKKYQLNGATVLVDAHRMLSYWQNGMADFAKHQPFTLNTTSGLGSLSKQFTANSILLLNAAGKLNIDAPLSDYLPEYRFAKQITLRQMLHMASGIPDYTELLLADYAKKMPDASESHLSYPILEDLNGNDALQQIIELLNQHPLDFAPDAKGAYSNSNYYLLGHIIRQVANMPLRDFLNQHFFEPLAMTKTQLGTQHADANSYDDLDFTNGKPVALGRGHYQGGDGAVVSSLADLAIWARAVLQRRILPESAWDEALTLTHDFYGMGWMKSRTQHWLSHNGHIFGYWAFFDVSFEKQLAQITLTNMSPGVETLKKWQEEMANWRTSL</sequence>
<dbReference type="RefSeq" id="WP_005691650.1">
    <property type="nucleotide sequence ID" value="NZ_CABFNI010000010.1"/>
</dbReference>
<dbReference type="Proteomes" id="UP000307517">
    <property type="component" value="Unassembled WGS sequence"/>
</dbReference>
<evidence type="ECO:0000259" key="1">
    <source>
        <dbReference type="Pfam" id="PF00144"/>
    </source>
</evidence>
<evidence type="ECO:0000313" key="3">
    <source>
        <dbReference type="EMBL" id="THC81068.1"/>
    </source>
</evidence>
<dbReference type="InterPro" id="IPR001466">
    <property type="entry name" value="Beta-lactam-related"/>
</dbReference>
<name>A0A508YUV3_LACRH</name>
<dbReference type="Gene3D" id="3.40.710.10">
    <property type="entry name" value="DD-peptidase/beta-lactamase superfamily"/>
    <property type="match status" value="1"/>
</dbReference>
<reference evidence="2 5" key="2">
    <citation type="submission" date="2020-07" db="EMBL/GenBank/DDBJ databases">
        <title>Organ Donor 1.</title>
        <authorList>
            <person name="Marsh A.J."/>
            <person name="Azcarate-Peril M.A."/>
        </authorList>
    </citation>
    <scope>NUCLEOTIDE SEQUENCE [LARGE SCALE GENOMIC DNA]</scope>
    <source>
        <strain evidence="2 5">AMC0712</strain>
    </source>
</reference>
<protein>
    <submittedName>
        <fullName evidence="2">Beta-lactamase family protein</fullName>
    </submittedName>
    <submittedName>
        <fullName evidence="3">Serine hydrolase</fullName>
    </submittedName>
</protein>
<dbReference type="Pfam" id="PF00144">
    <property type="entry name" value="Beta-lactamase"/>
    <property type="match status" value="1"/>
</dbReference>
<dbReference type="EMBL" id="JACCKI010000003">
    <property type="protein sequence ID" value="NZA04707.1"/>
    <property type="molecule type" value="Genomic_DNA"/>
</dbReference>
<reference evidence="3 4" key="1">
    <citation type="submission" date="2019-04" db="EMBL/GenBank/DDBJ databases">
        <title>Genome Announcement to Ensure Probiotic Safety of Lactobacillus rhamnosus UBLR-58.</title>
        <authorList>
            <person name="Sulthana A."/>
            <person name="Lakshmi S.G."/>
            <person name="Madempudi R.S."/>
        </authorList>
    </citation>
    <scope>NUCLEOTIDE SEQUENCE [LARGE SCALE GENOMIC DNA]</scope>
    <source>
        <strain evidence="3 4">UBLR-58</strain>
    </source>
</reference>
<evidence type="ECO:0000313" key="5">
    <source>
        <dbReference type="Proteomes" id="UP000552935"/>
    </source>
</evidence>
<keyword evidence="3" id="KW-0378">Hydrolase</keyword>
<feature type="domain" description="Beta-lactamase-related" evidence="1">
    <location>
        <begin position="14"/>
        <end position="319"/>
    </location>
</feature>
<evidence type="ECO:0000313" key="4">
    <source>
        <dbReference type="Proteomes" id="UP000307517"/>
    </source>
</evidence>
<gene>
    <name evidence="3" type="ORF">E6L36_12295</name>
    <name evidence="2" type="ORF">H0N82_06205</name>
</gene>
<dbReference type="EMBL" id="SSHM01000001">
    <property type="protein sequence ID" value="THC81068.1"/>
    <property type="molecule type" value="Genomic_DNA"/>
</dbReference>
<dbReference type="PANTHER" id="PTHR46825:SF9">
    <property type="entry name" value="BETA-LACTAMASE-RELATED DOMAIN-CONTAINING PROTEIN"/>
    <property type="match status" value="1"/>
</dbReference>
<dbReference type="InterPro" id="IPR050491">
    <property type="entry name" value="AmpC-like"/>
</dbReference>
<dbReference type="InterPro" id="IPR012338">
    <property type="entry name" value="Beta-lactam/transpept-like"/>
</dbReference>
<organism evidence="2 5">
    <name type="scientific">Lacticaseibacillus rhamnosus</name>
    <name type="common">Lactobacillus rhamnosus</name>
    <dbReference type="NCBI Taxonomy" id="47715"/>
    <lineage>
        <taxon>Bacteria</taxon>
        <taxon>Bacillati</taxon>
        <taxon>Bacillota</taxon>
        <taxon>Bacilli</taxon>
        <taxon>Lactobacillales</taxon>
        <taxon>Lactobacillaceae</taxon>
        <taxon>Lacticaseibacillus</taxon>
    </lineage>
</organism>
<accession>A0A508YUV3</accession>
<dbReference type="GO" id="GO:0016787">
    <property type="term" value="F:hydrolase activity"/>
    <property type="evidence" value="ECO:0007669"/>
    <property type="project" value="UniProtKB-KW"/>
</dbReference>
<dbReference type="SUPFAM" id="SSF56601">
    <property type="entry name" value="beta-lactamase/transpeptidase-like"/>
    <property type="match status" value="1"/>
</dbReference>
<comment type="caution">
    <text evidence="2">The sequence shown here is derived from an EMBL/GenBank/DDBJ whole genome shotgun (WGS) entry which is preliminary data.</text>
</comment>